<dbReference type="AlphaFoldDB" id="A0A0C2JUL2"/>
<dbReference type="EMBL" id="JROO01000001">
    <property type="protein sequence ID" value="KII00648.1"/>
    <property type="molecule type" value="Genomic_DNA"/>
</dbReference>
<comment type="caution">
    <text evidence="1">The sequence shown here is derived from an EMBL/GenBank/DDBJ whole genome shotgun (WGS) entry which is preliminary data.</text>
</comment>
<dbReference type="SUPFAM" id="SSF53822">
    <property type="entry name" value="Periplasmic binding protein-like I"/>
    <property type="match status" value="1"/>
</dbReference>
<proteinExistence type="predicted"/>
<dbReference type="PANTHER" id="PTHR30483:SF6">
    <property type="entry name" value="PERIPLASMIC BINDING PROTEIN OF ABC TRANSPORTER FOR NATURAL AMINO ACIDS"/>
    <property type="match status" value="1"/>
</dbReference>
<dbReference type="CDD" id="cd06268">
    <property type="entry name" value="PBP1_ABC_transporter_LIVBP-like"/>
    <property type="match status" value="1"/>
</dbReference>
<protein>
    <recommendedName>
        <fullName evidence="3">Leucine-binding protein domain-containing protein</fullName>
    </recommendedName>
</protein>
<evidence type="ECO:0000313" key="2">
    <source>
        <dbReference type="Proteomes" id="UP000031675"/>
    </source>
</evidence>
<dbReference type="InterPro" id="IPR051010">
    <property type="entry name" value="BCAA_transport"/>
</dbReference>
<dbReference type="Proteomes" id="UP000031675">
    <property type="component" value="Unassembled WGS sequence"/>
</dbReference>
<gene>
    <name evidence="1" type="ORF">LP52_00165</name>
</gene>
<evidence type="ECO:0000313" key="1">
    <source>
        <dbReference type="EMBL" id="KII00648.1"/>
    </source>
</evidence>
<dbReference type="STRING" id="183763.LP52_00165"/>
<dbReference type="Gene3D" id="3.40.50.2300">
    <property type="match status" value="2"/>
</dbReference>
<evidence type="ECO:0008006" key="3">
    <source>
        <dbReference type="Google" id="ProtNLM"/>
    </source>
</evidence>
<dbReference type="PANTHER" id="PTHR30483">
    <property type="entry name" value="LEUCINE-SPECIFIC-BINDING PROTEIN"/>
    <property type="match status" value="1"/>
</dbReference>
<accession>A0A0C2JUL2</accession>
<reference evidence="2" key="1">
    <citation type="journal article" date="2015" name="Chem. Biol.">
        <title>Structure, bioactivity, and resistance mechanism of streptomonomicin, an unusual lasso Peptide from an understudied halophilic actinomycete.</title>
        <authorList>
            <person name="Metelev M."/>
            <person name="Tietz J.I."/>
            <person name="Melby J.O."/>
            <person name="Blair P.M."/>
            <person name="Zhu L."/>
            <person name="Livnat I."/>
            <person name="Severinov K."/>
            <person name="Mitchell D.A."/>
        </authorList>
    </citation>
    <scope>NUCLEOTIDE SEQUENCE [LARGE SCALE GENOMIC DNA]</scope>
    <source>
        <strain evidence="2">YIM 90003</strain>
    </source>
</reference>
<dbReference type="InterPro" id="IPR028082">
    <property type="entry name" value="Peripla_BP_I"/>
</dbReference>
<sequence length="479" mass="51842">MAWAAAGAVLALVAGAVWWGVPDLRCGGMGNGVRHVGGECVGVTDGSFEFAPHLSAVQKDIVDENQWAAEKAAQEDRSLVRVALLAPLTASERTAIAPDQVRNALEGAYVALHRANRTRELGDQKPLVQLYLANEGTRQKQWEVPVARIEEMTEEDPPLVAVMGQALSTTRTEQAAQRLSENGIPIITGATTADGLDHGSIPGLIRTAPSNTDFATALDRYLQGRDDLETAIMVYDRVPEDLFVTSLRKAYRNRLSDHIAFPDQPFAGHSIAEGGVNVFYPVTQNICSAGPDMVLFAGRATDLRVFLDALSERVCRSEPISVLFAEIGEYPWDDEDLSTLREGNITLLNATGADPRWGQDGAPDAPAGFADFHSRFSDLVSGDPAEVENGYAITYHDAMSITVNAIRITKPWQEAPPTPQEVREHLLLLNEQHEVRGATGTLSFTENRSGNPVGKHVPVVPVPYTEEAADDDPHITGSP</sequence>
<name>A0A0C2JUL2_9ACTN</name>
<organism evidence="1 2">
    <name type="scientific">Streptomonospora alba</name>
    <dbReference type="NCBI Taxonomy" id="183763"/>
    <lineage>
        <taxon>Bacteria</taxon>
        <taxon>Bacillati</taxon>
        <taxon>Actinomycetota</taxon>
        <taxon>Actinomycetes</taxon>
        <taxon>Streptosporangiales</taxon>
        <taxon>Nocardiopsidaceae</taxon>
        <taxon>Streptomonospora</taxon>
    </lineage>
</organism>
<keyword evidence="2" id="KW-1185">Reference proteome</keyword>